<comment type="caution">
    <text evidence="1">The sequence shown here is derived from an EMBL/GenBank/DDBJ whole genome shotgun (WGS) entry which is preliminary data.</text>
</comment>
<dbReference type="RefSeq" id="WP_159343985.1">
    <property type="nucleotide sequence ID" value="NZ_JBALOT010000016.1"/>
</dbReference>
<name>A0A800NGJ7_CYTFI</name>
<dbReference type="AlphaFoldDB" id="A0A800NGJ7"/>
<organism evidence="1 2">
    <name type="scientific">Cytobacillus firmus</name>
    <name type="common">Bacillus firmus</name>
    <dbReference type="NCBI Taxonomy" id="1399"/>
    <lineage>
        <taxon>Bacteria</taxon>
        <taxon>Bacillati</taxon>
        <taxon>Bacillota</taxon>
        <taxon>Bacilli</taxon>
        <taxon>Bacillales</taxon>
        <taxon>Bacillaceae</taxon>
        <taxon>Cytobacillus</taxon>
    </lineage>
</organism>
<evidence type="ECO:0008006" key="3">
    <source>
        <dbReference type="Google" id="ProtNLM"/>
    </source>
</evidence>
<evidence type="ECO:0000313" key="1">
    <source>
        <dbReference type="EMBL" id="KAF0826052.1"/>
    </source>
</evidence>
<protein>
    <recommendedName>
        <fullName evidence="3">Group-specific protein</fullName>
    </recommendedName>
</protein>
<evidence type="ECO:0000313" key="2">
    <source>
        <dbReference type="Proteomes" id="UP000465778"/>
    </source>
</evidence>
<dbReference type="Proteomes" id="UP000465778">
    <property type="component" value="Unassembled WGS sequence"/>
</dbReference>
<reference evidence="1 2" key="1">
    <citation type="journal article" date="2020" name="G3 (Bethesda)">
        <title>Whole Genome Sequencing and Comparative Genomics of Two Nematicidal Bacillus Strains Reveals a Wide Range of Possible Virulence Factors.</title>
        <authorList>
            <person name="Susic N."/>
            <person name="Janezic S."/>
            <person name="Rupnik M."/>
            <person name="Geric Stare B."/>
        </authorList>
    </citation>
    <scope>NUCLEOTIDE SEQUENCE [LARGE SCALE GENOMIC DNA]</scope>
    <source>
        <strain evidence="1 2">I-1582</strain>
    </source>
</reference>
<proteinExistence type="predicted"/>
<dbReference type="EMBL" id="VDEM01000001">
    <property type="protein sequence ID" value="KAF0826052.1"/>
    <property type="molecule type" value="Genomic_DNA"/>
</dbReference>
<dbReference type="OrthoDB" id="2964978at2"/>
<gene>
    <name evidence="1" type="ORF">KIS1582_0191</name>
</gene>
<accession>A0A800NGJ7</accession>
<sequence length="176" mass="20309">MFDPTAFENMKVVMEGGFYDRDLSGEIRIVDRNDSINSAKMSRRYDLTFTDLAEGLEEILATFTMEAGLDNLAAELLPQGKSEMLAGCRISVIFKIKHQIEHNKFQEIREVLEQIWGSGRNIEQTVKYSTENRQSLAETETIISFNRLVQEEQIDDLHEMINYMTASMDALRKIQF</sequence>